<protein>
    <submittedName>
        <fullName evidence="1">Uncharacterized protein</fullName>
    </submittedName>
</protein>
<feature type="non-terminal residue" evidence="1">
    <location>
        <position position="51"/>
    </location>
</feature>
<evidence type="ECO:0000313" key="1">
    <source>
        <dbReference type="EMBL" id="CAF4351723.1"/>
    </source>
</evidence>
<comment type="caution">
    <text evidence="1">The sequence shown here is derived from an EMBL/GenBank/DDBJ whole genome shotgun (WGS) entry which is preliminary data.</text>
</comment>
<dbReference type="EMBL" id="CAJOAY010021826">
    <property type="protein sequence ID" value="CAF4351723.1"/>
    <property type="molecule type" value="Genomic_DNA"/>
</dbReference>
<reference evidence="1" key="1">
    <citation type="submission" date="2021-02" db="EMBL/GenBank/DDBJ databases">
        <authorList>
            <person name="Nowell W R."/>
        </authorList>
    </citation>
    <scope>NUCLEOTIDE SEQUENCE</scope>
</reference>
<accession>A0A820L135</accession>
<dbReference type="AlphaFoldDB" id="A0A820L135"/>
<gene>
    <name evidence="1" type="ORF">OKA104_LOCUS48841</name>
</gene>
<name>A0A820L135_9BILA</name>
<organism evidence="1 2">
    <name type="scientific">Adineta steineri</name>
    <dbReference type="NCBI Taxonomy" id="433720"/>
    <lineage>
        <taxon>Eukaryota</taxon>
        <taxon>Metazoa</taxon>
        <taxon>Spiralia</taxon>
        <taxon>Gnathifera</taxon>
        <taxon>Rotifera</taxon>
        <taxon>Eurotatoria</taxon>
        <taxon>Bdelloidea</taxon>
        <taxon>Adinetida</taxon>
        <taxon>Adinetidae</taxon>
        <taxon>Adineta</taxon>
    </lineage>
</organism>
<sequence length="51" mass="5659">SIAQHPKLASHITAARNEQIAMHFNDKLTSMEYILYNVAVVESDIYAGSLP</sequence>
<proteinExistence type="predicted"/>
<dbReference type="Proteomes" id="UP000663881">
    <property type="component" value="Unassembled WGS sequence"/>
</dbReference>
<evidence type="ECO:0000313" key="2">
    <source>
        <dbReference type="Proteomes" id="UP000663881"/>
    </source>
</evidence>